<comment type="caution">
    <text evidence="7">The sequence shown here is derived from an EMBL/GenBank/DDBJ whole genome shotgun (WGS) entry which is preliminary data.</text>
</comment>
<keyword evidence="2" id="KW-0949">S-adenosyl-L-methionine</keyword>
<evidence type="ECO:0000256" key="2">
    <source>
        <dbReference type="ARBA" id="ARBA00022691"/>
    </source>
</evidence>
<keyword evidence="3" id="KW-0479">Metal-binding</keyword>
<keyword evidence="4" id="KW-0408">Iron</keyword>
<name>A0ABP9ZWI1_9GAMM</name>
<dbReference type="SMART" id="SM00729">
    <property type="entry name" value="Elp3"/>
    <property type="match status" value="1"/>
</dbReference>
<dbReference type="InterPro" id="IPR051198">
    <property type="entry name" value="BchE-like"/>
</dbReference>
<evidence type="ECO:0000256" key="1">
    <source>
        <dbReference type="ARBA" id="ARBA00001966"/>
    </source>
</evidence>
<reference evidence="7 8" key="1">
    <citation type="submission" date="2024-04" db="EMBL/GenBank/DDBJ databases">
        <title>Draft genome sequence of Thalassolituus maritimus NBRC 116585.</title>
        <authorList>
            <person name="Miyakawa T."/>
            <person name="Kusuya Y."/>
            <person name="Miura T."/>
        </authorList>
    </citation>
    <scope>NUCLEOTIDE SEQUENCE [LARGE SCALE GENOMIC DNA]</scope>
    <source>
        <strain evidence="7 8">5NW40-0001</strain>
    </source>
</reference>
<dbReference type="SUPFAM" id="SSF102114">
    <property type="entry name" value="Radical SAM enzymes"/>
    <property type="match status" value="1"/>
</dbReference>
<organism evidence="7 8">
    <name type="scientific">Thalassolituus maritimus</name>
    <dbReference type="NCBI Taxonomy" id="484498"/>
    <lineage>
        <taxon>Bacteria</taxon>
        <taxon>Pseudomonadati</taxon>
        <taxon>Pseudomonadota</taxon>
        <taxon>Gammaproteobacteria</taxon>
        <taxon>Oceanospirillales</taxon>
        <taxon>Oceanospirillaceae</taxon>
        <taxon>Thalassolituus</taxon>
    </lineage>
</organism>
<sequence length="439" mass="49612">MNKHIVFVSVDWERPQDGRSNLGAASILASLKAAGIKYTAIEDAVNAPDFDYERLEARVLAAIHELEVQGTECLVGIGAYIWNEPVTQKLTEVIHNVTSAPVVLGGPQISYAGKGTLEGLYPYANIFVRGHGEFAMVALARGESPEHLGIHFAGSEDRNQKAETDLEQLASPWLTGVMTPGESIRWETMRGCPFKCSFCQHRESGNRFKLREQQFDYERIAKEARLFAQAGVKRISILDPVFYLKMDRTIDLLTMFKEVGLTAQLALQCHFRTVDDKFLDALEGHNVVLEFGMQTTNPDEWKLIGRNNCLDTAERVIAKLKARNIPFEVSLIYGLPKQTLASFRESLSWCRRQEVPVIRAWPLMILRGTELDKQREEFGLVESDNEAIPHVIASNSFTHQEYRQMERLANETNDSDTTHLSDVFKDESKEQGNAIFYRA</sequence>
<keyword evidence="5" id="KW-0411">Iron-sulfur</keyword>
<evidence type="ECO:0000313" key="8">
    <source>
        <dbReference type="Proteomes" id="UP001481413"/>
    </source>
</evidence>
<feature type="domain" description="Radical SAM core" evidence="6">
    <location>
        <begin position="178"/>
        <end position="398"/>
    </location>
</feature>
<dbReference type="Proteomes" id="UP001481413">
    <property type="component" value="Unassembled WGS sequence"/>
</dbReference>
<dbReference type="PANTHER" id="PTHR43409:SF16">
    <property type="entry name" value="SLR0320 PROTEIN"/>
    <property type="match status" value="1"/>
</dbReference>
<dbReference type="RefSeq" id="WP_353293410.1">
    <property type="nucleotide sequence ID" value="NZ_BAABWH010000001.1"/>
</dbReference>
<evidence type="ECO:0000259" key="6">
    <source>
        <dbReference type="PROSITE" id="PS51918"/>
    </source>
</evidence>
<dbReference type="InterPro" id="IPR023404">
    <property type="entry name" value="rSAM_horseshoe"/>
</dbReference>
<dbReference type="InterPro" id="IPR007197">
    <property type="entry name" value="rSAM"/>
</dbReference>
<accession>A0ABP9ZWI1</accession>
<dbReference type="Gene3D" id="3.80.30.20">
    <property type="entry name" value="tm_1862 like domain"/>
    <property type="match status" value="1"/>
</dbReference>
<evidence type="ECO:0000256" key="5">
    <source>
        <dbReference type="ARBA" id="ARBA00023014"/>
    </source>
</evidence>
<gene>
    <name evidence="7" type="ORF">NBRC116585_06010</name>
</gene>
<evidence type="ECO:0000256" key="3">
    <source>
        <dbReference type="ARBA" id="ARBA00022723"/>
    </source>
</evidence>
<dbReference type="InterPro" id="IPR058240">
    <property type="entry name" value="rSAM_sf"/>
</dbReference>
<keyword evidence="8" id="KW-1185">Reference proteome</keyword>
<evidence type="ECO:0000313" key="7">
    <source>
        <dbReference type="EMBL" id="GAA6144484.1"/>
    </source>
</evidence>
<dbReference type="PANTHER" id="PTHR43409">
    <property type="entry name" value="ANAEROBIC MAGNESIUM-PROTOPORPHYRIN IX MONOMETHYL ESTER CYCLASE-RELATED"/>
    <property type="match status" value="1"/>
</dbReference>
<dbReference type="SFLD" id="SFLDG01082">
    <property type="entry name" value="B12-binding_domain_containing"/>
    <property type="match status" value="1"/>
</dbReference>
<proteinExistence type="predicted"/>
<dbReference type="SFLD" id="SFLDS00029">
    <property type="entry name" value="Radical_SAM"/>
    <property type="match status" value="1"/>
</dbReference>
<protein>
    <recommendedName>
        <fullName evidence="6">Radical SAM core domain-containing protein</fullName>
    </recommendedName>
</protein>
<dbReference type="CDD" id="cd01335">
    <property type="entry name" value="Radical_SAM"/>
    <property type="match status" value="1"/>
</dbReference>
<comment type="cofactor">
    <cofactor evidence="1">
        <name>[4Fe-4S] cluster</name>
        <dbReference type="ChEBI" id="CHEBI:49883"/>
    </cofactor>
</comment>
<evidence type="ECO:0000256" key="4">
    <source>
        <dbReference type="ARBA" id="ARBA00023004"/>
    </source>
</evidence>
<dbReference type="InterPro" id="IPR006638">
    <property type="entry name" value="Elp3/MiaA/NifB-like_rSAM"/>
</dbReference>
<dbReference type="PROSITE" id="PS51918">
    <property type="entry name" value="RADICAL_SAM"/>
    <property type="match status" value="1"/>
</dbReference>
<dbReference type="Pfam" id="PF04055">
    <property type="entry name" value="Radical_SAM"/>
    <property type="match status" value="1"/>
</dbReference>
<dbReference type="Gene3D" id="3.40.50.280">
    <property type="entry name" value="Cobalamin-binding domain"/>
    <property type="match status" value="1"/>
</dbReference>
<dbReference type="EMBL" id="BAABWH010000001">
    <property type="protein sequence ID" value="GAA6144484.1"/>
    <property type="molecule type" value="Genomic_DNA"/>
</dbReference>